<dbReference type="InterPro" id="IPR027417">
    <property type="entry name" value="P-loop_NTPase"/>
</dbReference>
<evidence type="ECO:0000313" key="3">
    <source>
        <dbReference type="Proteomes" id="UP000318296"/>
    </source>
</evidence>
<evidence type="ECO:0000259" key="1">
    <source>
        <dbReference type="Pfam" id="PF19044"/>
    </source>
</evidence>
<protein>
    <submittedName>
        <fullName evidence="2">Type IV secretory pathway VirB4 components-like protein</fullName>
    </submittedName>
</protein>
<feature type="domain" description="TraG P-loop" evidence="1">
    <location>
        <begin position="243"/>
        <end position="313"/>
    </location>
</feature>
<proteinExistence type="predicted"/>
<evidence type="ECO:0000313" key="2">
    <source>
        <dbReference type="EMBL" id="TSC91476.1"/>
    </source>
</evidence>
<dbReference type="InterPro" id="IPR043964">
    <property type="entry name" value="P-loop_TraG"/>
</dbReference>
<organism evidence="2 3">
    <name type="scientific">Candidatus Berkelbacteria bacterium Licking1014_96</name>
    <dbReference type="NCBI Taxonomy" id="2017149"/>
    <lineage>
        <taxon>Bacteria</taxon>
        <taxon>Candidatus Berkelbacteria</taxon>
    </lineage>
</organism>
<comment type="caution">
    <text evidence="2">The sequence shown here is derived from an EMBL/GenBank/DDBJ whole genome shotgun (WGS) entry which is preliminary data.</text>
</comment>
<reference evidence="2 3" key="1">
    <citation type="submission" date="2017-07" db="EMBL/GenBank/DDBJ databases">
        <title>Mechanisms for carbon and nitrogen cycling indicate functional differentiation within the Candidate Phyla Radiation.</title>
        <authorList>
            <person name="Danczak R.E."/>
            <person name="Johnston M.D."/>
            <person name="Kenah C."/>
            <person name="Slattery M."/>
            <person name="Wrighton K.C."/>
            <person name="Wilkins M.J."/>
        </authorList>
    </citation>
    <scope>NUCLEOTIDE SEQUENCE [LARGE SCALE GENOMIC DNA]</scope>
    <source>
        <strain evidence="2">Licking1014_96</strain>
    </source>
</reference>
<dbReference type="Proteomes" id="UP000318296">
    <property type="component" value="Unassembled WGS sequence"/>
</dbReference>
<gene>
    <name evidence="2" type="ORF">CEN92_256</name>
</gene>
<dbReference type="Gene3D" id="1.10.8.730">
    <property type="match status" value="1"/>
</dbReference>
<feature type="domain" description="TraG P-loop" evidence="1">
    <location>
        <begin position="400"/>
        <end position="544"/>
    </location>
</feature>
<dbReference type="PANTHER" id="PTHR30121">
    <property type="entry name" value="UNCHARACTERIZED PROTEIN YJGR-RELATED"/>
    <property type="match status" value="1"/>
</dbReference>
<dbReference type="Pfam" id="PF19044">
    <property type="entry name" value="P-loop_TraG"/>
    <property type="match status" value="2"/>
</dbReference>
<dbReference type="InterPro" id="IPR051162">
    <property type="entry name" value="T4SS_component"/>
</dbReference>
<dbReference type="EMBL" id="VMGH01000036">
    <property type="protein sequence ID" value="TSC91476.1"/>
    <property type="molecule type" value="Genomic_DNA"/>
</dbReference>
<dbReference type="Gene3D" id="3.40.50.300">
    <property type="entry name" value="P-loop containing nucleotide triphosphate hydrolases"/>
    <property type="match status" value="1"/>
</dbReference>
<accession>A0A554LF10</accession>
<name>A0A554LF10_9BACT</name>
<dbReference type="NCBIfam" id="NF045971">
    <property type="entry name" value="conju_CD1110"/>
    <property type="match status" value="1"/>
</dbReference>
<sequence length="601" mass="67727">MIPHLFESKEEREAIERYRAGLATERDLIAPAAMAINANFLQINNFYVKTLYIFAYPRYLNTNWLSSVINFDMTLDLSVFVYPLETRAVMQNLRKRIGQMESTWRIEREKGLVSDPELETAMQDVESLRYSLQKGEVKLFQSSIYLTLYANSLEELKTASDQLESILGGALVFSKPTFLRMEQGFDSTLPTGNDKLGVLRNLDTGSLSTMFPFTSSELTTNEGILYGINRHNNSLILFDRFNLENANAVVFAKSGAGKSYAVKLEALRYLMLDTDIIIVDPENEYKSICEAVGGTFINVSLNSHERINPFDLTISKEESADDILRSSVIRVHGLVRLMVGGIDPEEDSLLEKAIYEAYALKDISADAATQKNEPPLLGDLKNVLNNMEGGEGVANKLEKYTEGTFAGLFNKPTNIDLSRGFVVFSIRDLEEELRPIAMYLILGYIWNAIRKELRRRIMIIDEAWWMMQYEDSAKFLYALAKRARKYYLGLTIISQDVEDFLTSKYGRAVVANSSMQILLKQAPSSIDMVAEVFNLTEGEKFLLLESDVGEGLFFAGLNHVAIKIIASYTEDQLITSDPKQILAMREELAQTTGGAETETAE</sequence>
<dbReference type="SUPFAM" id="SSF52540">
    <property type="entry name" value="P-loop containing nucleoside triphosphate hydrolases"/>
    <property type="match status" value="1"/>
</dbReference>
<dbReference type="CDD" id="cd01127">
    <property type="entry name" value="TrwB_TraG_TraD_VirD4"/>
    <property type="match status" value="1"/>
</dbReference>
<dbReference type="PANTHER" id="PTHR30121:SF6">
    <property type="entry name" value="SLR6007 PROTEIN"/>
    <property type="match status" value="1"/>
</dbReference>
<dbReference type="AlphaFoldDB" id="A0A554LF10"/>